<dbReference type="InterPro" id="IPR035940">
    <property type="entry name" value="CAP_sf"/>
</dbReference>
<evidence type="ECO:0000259" key="2">
    <source>
        <dbReference type="Pfam" id="PF14504"/>
    </source>
</evidence>
<comment type="caution">
    <text evidence="3">The sequence shown here is derived from an EMBL/GenBank/DDBJ whole genome shotgun (WGS) entry which is preliminary data.</text>
</comment>
<name>A0ABW5Y2B4_9BACL</name>
<protein>
    <submittedName>
        <fullName evidence="3">CAP domain-containing protein</fullName>
    </submittedName>
</protein>
<organism evidence="3 4">
    <name type="scientific">Kurthia populi</name>
    <dbReference type="NCBI Taxonomy" id="1562132"/>
    <lineage>
        <taxon>Bacteria</taxon>
        <taxon>Bacillati</taxon>
        <taxon>Bacillota</taxon>
        <taxon>Bacilli</taxon>
        <taxon>Bacillales</taxon>
        <taxon>Caryophanaceae</taxon>
        <taxon>Kurthia</taxon>
    </lineage>
</organism>
<evidence type="ECO:0000313" key="4">
    <source>
        <dbReference type="Proteomes" id="UP001597568"/>
    </source>
</evidence>
<dbReference type="Proteomes" id="UP001597568">
    <property type="component" value="Unassembled WGS sequence"/>
</dbReference>
<gene>
    <name evidence="3" type="ORF">ACFSY7_12895</name>
</gene>
<accession>A0ABW5Y2B4</accession>
<proteinExistence type="predicted"/>
<dbReference type="Gene3D" id="3.40.33.10">
    <property type="entry name" value="CAP"/>
    <property type="match status" value="1"/>
</dbReference>
<dbReference type="Pfam" id="PF14504">
    <property type="entry name" value="CAP_assoc_N"/>
    <property type="match status" value="1"/>
</dbReference>
<keyword evidence="4" id="KW-1185">Reference proteome</keyword>
<sequence>MRALFKLVMIALVLALCFQYVKKEQPQLLHDAKESFQMLSEGSQRVVEMAQDGVDSISDTANEPKNKIKVDTLNEVTRLKSEYGVDWIVSHNHYKDFTLKLADDSGGYIAGKGRSILNVTIGKTTKDAVKKQYGEPLDGIRHGLTMYQFSKDDQQEQLVYEKDGYYLWFFIDKHNNNRVRAVQYVTVKTEQRMKNYYATANKELRLSYEQLMVLLMNQSRVEAGLKPLLYDKGLKGATRAHSQDMIDEGYFSHTGSDGSQPKDRMVAAGHTMEKLYAENLAYGQISSIFAHEGLMNSLGHRENILREEATNVGVGVAFDNKNVPYYTINFYTPM</sequence>
<evidence type="ECO:0000313" key="3">
    <source>
        <dbReference type="EMBL" id="MFD2869385.1"/>
    </source>
</evidence>
<feature type="domain" description="SCP" evidence="1">
    <location>
        <begin position="215"/>
        <end position="328"/>
    </location>
</feature>
<dbReference type="SUPFAM" id="SSF55797">
    <property type="entry name" value="PR-1-like"/>
    <property type="match status" value="1"/>
</dbReference>
<dbReference type="PANTHER" id="PTHR31157">
    <property type="entry name" value="SCP DOMAIN-CONTAINING PROTEIN"/>
    <property type="match status" value="1"/>
</dbReference>
<dbReference type="Pfam" id="PF00188">
    <property type="entry name" value="CAP"/>
    <property type="match status" value="1"/>
</dbReference>
<evidence type="ECO:0000259" key="1">
    <source>
        <dbReference type="Pfam" id="PF00188"/>
    </source>
</evidence>
<dbReference type="InterPro" id="IPR029410">
    <property type="entry name" value="CAP_assoc"/>
</dbReference>
<dbReference type="PANTHER" id="PTHR31157:SF1">
    <property type="entry name" value="SCP DOMAIN-CONTAINING PROTEIN"/>
    <property type="match status" value="1"/>
</dbReference>
<reference evidence="4" key="1">
    <citation type="journal article" date="2019" name="Int. J. Syst. Evol. Microbiol.">
        <title>The Global Catalogue of Microorganisms (GCM) 10K type strain sequencing project: providing services to taxonomists for standard genome sequencing and annotation.</title>
        <authorList>
            <consortium name="The Broad Institute Genomics Platform"/>
            <consortium name="The Broad Institute Genome Sequencing Center for Infectious Disease"/>
            <person name="Wu L."/>
            <person name="Ma J."/>
        </authorList>
    </citation>
    <scope>NUCLEOTIDE SEQUENCE [LARGE SCALE GENOMIC DNA]</scope>
    <source>
        <strain evidence="4">KCTC 33522</strain>
    </source>
</reference>
<feature type="domain" description="CAP-associated" evidence="2">
    <location>
        <begin position="77"/>
        <end position="196"/>
    </location>
</feature>
<dbReference type="EMBL" id="JBHUOR010000114">
    <property type="protein sequence ID" value="MFD2869385.1"/>
    <property type="molecule type" value="Genomic_DNA"/>
</dbReference>
<dbReference type="RefSeq" id="WP_380148134.1">
    <property type="nucleotide sequence ID" value="NZ_JBHUOR010000114.1"/>
</dbReference>
<dbReference type="InterPro" id="IPR014044">
    <property type="entry name" value="CAP_dom"/>
</dbReference>
<dbReference type="CDD" id="cd05379">
    <property type="entry name" value="CAP_bacterial"/>
    <property type="match status" value="1"/>
</dbReference>